<reference evidence="3" key="2">
    <citation type="journal article" date="2021" name="PeerJ">
        <title>Extensive microbial diversity within the chicken gut microbiome revealed by metagenomics and culture.</title>
        <authorList>
            <person name="Gilroy R."/>
            <person name="Ravi A."/>
            <person name="Getino M."/>
            <person name="Pursley I."/>
            <person name="Horton D.L."/>
            <person name="Alikhan N.F."/>
            <person name="Baker D."/>
            <person name="Gharbi K."/>
            <person name="Hall N."/>
            <person name="Watson M."/>
            <person name="Adriaenssens E.M."/>
            <person name="Foster-Nyarko E."/>
            <person name="Jarju S."/>
            <person name="Secka A."/>
            <person name="Antonio M."/>
            <person name="Oren A."/>
            <person name="Chaudhuri R.R."/>
            <person name="La Ragione R."/>
            <person name="Hildebrand F."/>
            <person name="Pallen M.J."/>
        </authorList>
    </citation>
    <scope>NUCLEOTIDE SEQUENCE</scope>
    <source>
        <strain evidence="3">ChiSxjej1B13-7958</strain>
    </source>
</reference>
<evidence type="ECO:0000313" key="4">
    <source>
        <dbReference type="Proteomes" id="UP000824242"/>
    </source>
</evidence>
<dbReference type="GO" id="GO:0016787">
    <property type="term" value="F:hydrolase activity"/>
    <property type="evidence" value="ECO:0007669"/>
    <property type="project" value="UniProtKB-KW"/>
</dbReference>
<dbReference type="InterPro" id="IPR013094">
    <property type="entry name" value="AB_hydrolase_3"/>
</dbReference>
<comment type="caution">
    <text evidence="3">The sequence shown here is derived from an EMBL/GenBank/DDBJ whole genome shotgun (WGS) entry which is preliminary data.</text>
</comment>
<evidence type="ECO:0000313" key="3">
    <source>
        <dbReference type="EMBL" id="HIR47059.1"/>
    </source>
</evidence>
<proteinExistence type="predicted"/>
<dbReference type="InterPro" id="IPR050300">
    <property type="entry name" value="GDXG_lipolytic_enzyme"/>
</dbReference>
<evidence type="ECO:0000259" key="2">
    <source>
        <dbReference type="Pfam" id="PF07859"/>
    </source>
</evidence>
<protein>
    <submittedName>
        <fullName evidence="3">Alpha/beta hydrolase</fullName>
    </submittedName>
</protein>
<dbReference type="Gene3D" id="3.40.50.1820">
    <property type="entry name" value="alpha/beta hydrolase"/>
    <property type="match status" value="1"/>
</dbReference>
<dbReference type="Pfam" id="PF07859">
    <property type="entry name" value="Abhydrolase_3"/>
    <property type="match status" value="1"/>
</dbReference>
<dbReference type="PANTHER" id="PTHR48081">
    <property type="entry name" value="AB HYDROLASE SUPERFAMILY PROTEIN C4A8.06C"/>
    <property type="match status" value="1"/>
</dbReference>
<accession>A0A9D1AMB5</accession>
<organism evidence="3 4">
    <name type="scientific">Candidatus Caccousia avicola</name>
    <dbReference type="NCBI Taxonomy" id="2840721"/>
    <lineage>
        <taxon>Bacteria</taxon>
        <taxon>Bacillati</taxon>
        <taxon>Bacillota</taxon>
        <taxon>Clostridia</taxon>
        <taxon>Eubacteriales</taxon>
        <taxon>Oscillospiraceae</taxon>
        <taxon>Oscillospiraceae incertae sedis</taxon>
        <taxon>Candidatus Caccousia</taxon>
    </lineage>
</organism>
<dbReference type="EMBL" id="DVGZ01000052">
    <property type="protein sequence ID" value="HIR47059.1"/>
    <property type="molecule type" value="Genomic_DNA"/>
</dbReference>
<feature type="domain" description="Alpha/beta hydrolase fold-3" evidence="2">
    <location>
        <begin position="74"/>
        <end position="284"/>
    </location>
</feature>
<sequence length="313" mass="35176">MNRYMKAALRAMSHAEIDVKKNYRLLRTAETAAKTPKLKGLYRTWEHRVMNGEHQVPVRIFLPGQETNRSLPVLLFFHGGGWVTGNMESYSPVCRALAIAVNCIVASVDYRLAPEHPFPAGLEDCYCAAQELLKNPWLLRASREDITIIGDSAGGNLAAAVSLLAHDRGGLLPDRQILLYPATADDHSENSPFPSIRENGKDYLLTSKRICDYMDLYLPDAEQRKNPYCSPLNAPDLSSQPRTLVITAEYDPLRDEGEAYAHRLQEAGVPTELFRMPDALHGFFSLPPRFSQVRKTHEKIREFLSSTAQAEPR</sequence>
<reference evidence="3" key="1">
    <citation type="submission" date="2020-10" db="EMBL/GenBank/DDBJ databases">
        <authorList>
            <person name="Gilroy R."/>
        </authorList>
    </citation>
    <scope>NUCLEOTIDE SEQUENCE</scope>
    <source>
        <strain evidence="3">ChiSxjej1B13-7958</strain>
    </source>
</reference>
<gene>
    <name evidence="3" type="ORF">IAB89_05295</name>
</gene>
<evidence type="ECO:0000256" key="1">
    <source>
        <dbReference type="ARBA" id="ARBA00022801"/>
    </source>
</evidence>
<dbReference type="InterPro" id="IPR029058">
    <property type="entry name" value="AB_hydrolase_fold"/>
</dbReference>
<dbReference type="PANTHER" id="PTHR48081:SF8">
    <property type="entry name" value="ALPHA_BETA HYDROLASE FOLD-3 DOMAIN-CONTAINING PROTEIN-RELATED"/>
    <property type="match status" value="1"/>
</dbReference>
<keyword evidence="1 3" id="KW-0378">Hydrolase</keyword>
<dbReference type="Proteomes" id="UP000824242">
    <property type="component" value="Unassembled WGS sequence"/>
</dbReference>
<dbReference type="SUPFAM" id="SSF53474">
    <property type="entry name" value="alpha/beta-Hydrolases"/>
    <property type="match status" value="1"/>
</dbReference>
<name>A0A9D1AMB5_9FIRM</name>
<dbReference type="AlphaFoldDB" id="A0A9D1AMB5"/>